<feature type="region of interest" description="Disordered" evidence="1">
    <location>
        <begin position="237"/>
        <end position="258"/>
    </location>
</feature>
<evidence type="ECO:0000313" key="3">
    <source>
        <dbReference type="EMBL" id="MFG6109058.1"/>
    </source>
</evidence>
<keyword evidence="3" id="KW-0540">Nuclease</keyword>
<evidence type="ECO:0000256" key="1">
    <source>
        <dbReference type="SAM" id="MobiDB-lite"/>
    </source>
</evidence>
<dbReference type="Pfam" id="PF03372">
    <property type="entry name" value="Exo_endo_phos"/>
    <property type="match status" value="1"/>
</dbReference>
<feature type="region of interest" description="Disordered" evidence="1">
    <location>
        <begin position="1"/>
        <end position="20"/>
    </location>
</feature>
<organism evidence="3 4">
    <name type="scientific">Stenotrophomonas nematodicola</name>
    <dbReference type="NCBI Taxonomy" id="2656746"/>
    <lineage>
        <taxon>Bacteria</taxon>
        <taxon>Pseudomonadati</taxon>
        <taxon>Pseudomonadota</taxon>
        <taxon>Gammaproteobacteria</taxon>
        <taxon>Lysobacterales</taxon>
        <taxon>Lysobacteraceae</taxon>
        <taxon>Stenotrophomonas</taxon>
    </lineage>
</organism>
<evidence type="ECO:0000259" key="2">
    <source>
        <dbReference type="Pfam" id="PF03372"/>
    </source>
</evidence>
<accession>A0ABW7CYV2</accession>
<protein>
    <submittedName>
        <fullName evidence="3">Endonuclease/exonuclease/phosphatase family protein</fullName>
    </submittedName>
</protein>
<dbReference type="InterPro" id="IPR005135">
    <property type="entry name" value="Endo/exonuclease/phosphatase"/>
</dbReference>
<dbReference type="EMBL" id="JBHGCJ010000004">
    <property type="protein sequence ID" value="MFG6109058.1"/>
    <property type="molecule type" value="Genomic_DNA"/>
</dbReference>
<sequence>MTALAEHGRRSQQIATEVTKRRRPKRKLIVMRMIPPAVTGRCPGWLLLLLLATTVAQAHARQDEAGERLLTVATLELPTLDEGQWEQRRDQVLQMLEALQPDVIAVQRVLQAQGRNPACWLATRLRYSCDFVTADPPSQPLRRGSAMLTRLPVSEDGVTLLHPPGQYSAAGMLRVKLKEELVNIYVARLRPDPDEPQVRRHQASDLMTWIGATAEGLPSLIAGDFSADTAELVSSAPGFQPARRNPGERVDPPSVAGSARGHGLDVLFQVKHFDGLGQQALKLPPPDTGGTEAGPLRLGVMATLRLQSPAPVSAP</sequence>
<dbReference type="Proteomes" id="UP001605261">
    <property type="component" value="Unassembled WGS sequence"/>
</dbReference>
<name>A0ABW7CYV2_9GAMM</name>
<keyword evidence="3" id="KW-0378">Hydrolase</keyword>
<dbReference type="Gene3D" id="3.60.10.10">
    <property type="entry name" value="Endonuclease/exonuclease/phosphatase"/>
    <property type="match status" value="1"/>
</dbReference>
<dbReference type="PANTHER" id="PTHR14859:SF15">
    <property type="entry name" value="ENDONUCLEASE_EXONUCLEASE_PHOSPHATASE DOMAIN-CONTAINING PROTEIN"/>
    <property type="match status" value="1"/>
</dbReference>
<dbReference type="PANTHER" id="PTHR14859">
    <property type="entry name" value="CALCOFLUOR WHITE HYPERSENSITIVE PROTEIN PRECURSOR"/>
    <property type="match status" value="1"/>
</dbReference>
<keyword evidence="3" id="KW-0255">Endonuclease</keyword>
<dbReference type="SUPFAM" id="SSF56219">
    <property type="entry name" value="DNase I-like"/>
    <property type="match status" value="1"/>
</dbReference>
<gene>
    <name evidence="3" type="ORF">ACEU0G_003059</name>
</gene>
<dbReference type="InterPro" id="IPR051916">
    <property type="entry name" value="GPI-anchor_lipid_remodeler"/>
</dbReference>
<feature type="domain" description="Endonuclease/exonuclease/phosphatase" evidence="2">
    <location>
        <begin position="84"/>
        <end position="232"/>
    </location>
</feature>
<keyword evidence="4" id="KW-1185">Reference proteome</keyword>
<dbReference type="GO" id="GO:0004519">
    <property type="term" value="F:endonuclease activity"/>
    <property type="evidence" value="ECO:0007669"/>
    <property type="project" value="UniProtKB-KW"/>
</dbReference>
<proteinExistence type="predicted"/>
<evidence type="ECO:0000313" key="4">
    <source>
        <dbReference type="Proteomes" id="UP001605261"/>
    </source>
</evidence>
<dbReference type="InterPro" id="IPR036691">
    <property type="entry name" value="Endo/exonu/phosph_ase_sf"/>
</dbReference>
<comment type="caution">
    <text evidence="3">The sequence shown here is derived from an EMBL/GenBank/DDBJ whole genome shotgun (WGS) entry which is preliminary data.</text>
</comment>
<reference evidence="3 4" key="1">
    <citation type="submission" date="2024-09" db="EMBL/GenBank/DDBJ databases">
        <authorList>
            <consortium name="All-Russian atlas of soil microorganisms"/>
            <consortium name="as a basis for the search for new antimicrobial producers and enzymes with unique properties"/>
            <person name="Sokolova E.A."/>
            <person name="Voronina E.N."/>
        </authorList>
    </citation>
    <scope>NUCLEOTIDE SEQUENCE [LARGE SCALE GENOMIC DNA]</scope>
    <source>
        <strain evidence="3 4">AF-22b-331.1</strain>
    </source>
</reference>